<feature type="transmembrane region" description="Helical" evidence="6">
    <location>
        <begin position="42"/>
        <end position="63"/>
    </location>
</feature>
<proteinExistence type="predicted"/>
<organism evidence="7 8">
    <name type="scientific">Chironomus riparius</name>
    <dbReference type="NCBI Taxonomy" id="315576"/>
    <lineage>
        <taxon>Eukaryota</taxon>
        <taxon>Metazoa</taxon>
        <taxon>Ecdysozoa</taxon>
        <taxon>Arthropoda</taxon>
        <taxon>Hexapoda</taxon>
        <taxon>Insecta</taxon>
        <taxon>Pterygota</taxon>
        <taxon>Neoptera</taxon>
        <taxon>Endopterygota</taxon>
        <taxon>Diptera</taxon>
        <taxon>Nematocera</taxon>
        <taxon>Chironomoidea</taxon>
        <taxon>Chironomidae</taxon>
        <taxon>Chironominae</taxon>
        <taxon>Chironomus</taxon>
    </lineage>
</organism>
<evidence type="ECO:0000256" key="3">
    <source>
        <dbReference type="ARBA" id="ARBA00022692"/>
    </source>
</evidence>
<evidence type="ECO:0000256" key="2">
    <source>
        <dbReference type="ARBA" id="ARBA00022475"/>
    </source>
</evidence>
<protein>
    <recommendedName>
        <fullName evidence="9">Gustatory receptor</fullName>
    </recommendedName>
</protein>
<keyword evidence="4 6" id="KW-1133">Transmembrane helix</keyword>
<evidence type="ECO:0000256" key="5">
    <source>
        <dbReference type="ARBA" id="ARBA00023136"/>
    </source>
</evidence>
<keyword evidence="5 6" id="KW-0472">Membrane</keyword>
<evidence type="ECO:0000313" key="7">
    <source>
        <dbReference type="EMBL" id="CAG9809176.1"/>
    </source>
</evidence>
<dbReference type="AlphaFoldDB" id="A0A9N9S4J5"/>
<evidence type="ECO:0000256" key="1">
    <source>
        <dbReference type="ARBA" id="ARBA00004651"/>
    </source>
</evidence>
<gene>
    <name evidence="7" type="ORF">CHIRRI_LOCUS12005</name>
</gene>
<feature type="transmembrane region" description="Helical" evidence="6">
    <location>
        <begin position="148"/>
        <end position="172"/>
    </location>
</feature>
<dbReference type="GO" id="GO:0005886">
    <property type="term" value="C:plasma membrane"/>
    <property type="evidence" value="ECO:0007669"/>
    <property type="project" value="UniProtKB-SubCell"/>
</dbReference>
<accession>A0A9N9S4J5</accession>
<evidence type="ECO:0000313" key="8">
    <source>
        <dbReference type="Proteomes" id="UP001153620"/>
    </source>
</evidence>
<sequence>MNNVLLDIMTSNKALNNVEDTLNKLQLIHFYLIKSIKLINEIFGFQAMLCVGMADFFTFFTLFSTYKSTSITTYKQRNMTLMIIYWCVYLNTIKSVALILCSMTENQDYETSRIISRLISRNVCDPALLKSFGNQVVGQSSKSSCGLFYFDFQLVGTMFSTIVYYLIIFVQFEITLRN</sequence>
<keyword evidence="3 6" id="KW-0812">Transmembrane</keyword>
<dbReference type="InterPro" id="IPR013604">
    <property type="entry name" value="7TM_chemorcpt"/>
</dbReference>
<keyword evidence="8" id="KW-1185">Reference proteome</keyword>
<dbReference type="Proteomes" id="UP001153620">
    <property type="component" value="Chromosome 3"/>
</dbReference>
<name>A0A9N9S4J5_9DIPT</name>
<dbReference type="EMBL" id="OU895879">
    <property type="protein sequence ID" value="CAG9809176.1"/>
    <property type="molecule type" value="Genomic_DNA"/>
</dbReference>
<feature type="transmembrane region" description="Helical" evidence="6">
    <location>
        <begin position="83"/>
        <end position="103"/>
    </location>
</feature>
<evidence type="ECO:0000256" key="4">
    <source>
        <dbReference type="ARBA" id="ARBA00022989"/>
    </source>
</evidence>
<comment type="subcellular location">
    <subcellularLocation>
        <location evidence="1">Cell membrane</location>
        <topology evidence="1">Multi-pass membrane protein</topology>
    </subcellularLocation>
</comment>
<evidence type="ECO:0000256" key="6">
    <source>
        <dbReference type="SAM" id="Phobius"/>
    </source>
</evidence>
<dbReference type="Pfam" id="PF08395">
    <property type="entry name" value="7tm_7"/>
    <property type="match status" value="1"/>
</dbReference>
<reference evidence="7" key="1">
    <citation type="submission" date="2022-01" db="EMBL/GenBank/DDBJ databases">
        <authorList>
            <person name="King R."/>
        </authorList>
    </citation>
    <scope>NUCLEOTIDE SEQUENCE</scope>
</reference>
<evidence type="ECO:0008006" key="9">
    <source>
        <dbReference type="Google" id="ProtNLM"/>
    </source>
</evidence>
<keyword evidence="2" id="KW-1003">Cell membrane</keyword>
<reference evidence="7" key="2">
    <citation type="submission" date="2022-10" db="EMBL/GenBank/DDBJ databases">
        <authorList>
            <consortium name="ENA_rothamsted_submissions"/>
            <consortium name="culmorum"/>
            <person name="King R."/>
        </authorList>
    </citation>
    <scope>NUCLEOTIDE SEQUENCE</scope>
</reference>
<dbReference type="GO" id="GO:0050909">
    <property type="term" value="P:sensory perception of taste"/>
    <property type="evidence" value="ECO:0007669"/>
    <property type="project" value="InterPro"/>
</dbReference>
<dbReference type="OrthoDB" id="6478931at2759"/>